<evidence type="ECO:0000313" key="13">
    <source>
        <dbReference type="Proteomes" id="UP000570514"/>
    </source>
</evidence>
<protein>
    <submittedName>
        <fullName evidence="12">TonB family protein</fullName>
    </submittedName>
</protein>
<evidence type="ECO:0000256" key="2">
    <source>
        <dbReference type="ARBA" id="ARBA00006555"/>
    </source>
</evidence>
<evidence type="ECO:0000256" key="6">
    <source>
        <dbReference type="ARBA" id="ARBA00022692"/>
    </source>
</evidence>
<dbReference type="NCBIfam" id="TIGR01352">
    <property type="entry name" value="tonB_Cterm"/>
    <property type="match status" value="2"/>
</dbReference>
<evidence type="ECO:0000256" key="4">
    <source>
        <dbReference type="ARBA" id="ARBA00022475"/>
    </source>
</evidence>
<evidence type="ECO:0000313" key="12">
    <source>
        <dbReference type="EMBL" id="NIK89072.1"/>
    </source>
</evidence>
<evidence type="ECO:0000256" key="1">
    <source>
        <dbReference type="ARBA" id="ARBA00004383"/>
    </source>
</evidence>
<keyword evidence="4" id="KW-1003">Cell membrane</keyword>
<keyword evidence="3" id="KW-0813">Transport</keyword>
<comment type="caution">
    <text evidence="12">The sequence shown here is derived from an EMBL/GenBank/DDBJ whole genome shotgun (WGS) entry which is preliminary data.</text>
</comment>
<keyword evidence="13" id="KW-1185">Reference proteome</keyword>
<evidence type="ECO:0000259" key="11">
    <source>
        <dbReference type="PROSITE" id="PS52015"/>
    </source>
</evidence>
<keyword evidence="7" id="KW-0653">Protein transport</keyword>
<feature type="region of interest" description="Disordered" evidence="10">
    <location>
        <begin position="59"/>
        <end position="83"/>
    </location>
</feature>
<accession>A0A846N1H0</accession>
<evidence type="ECO:0000256" key="3">
    <source>
        <dbReference type="ARBA" id="ARBA00022448"/>
    </source>
</evidence>
<evidence type="ECO:0000256" key="7">
    <source>
        <dbReference type="ARBA" id="ARBA00022927"/>
    </source>
</evidence>
<dbReference type="GO" id="GO:0005886">
    <property type="term" value="C:plasma membrane"/>
    <property type="evidence" value="ECO:0007669"/>
    <property type="project" value="UniProtKB-SubCell"/>
</dbReference>
<dbReference type="Proteomes" id="UP000570514">
    <property type="component" value="Unassembled WGS sequence"/>
</dbReference>
<keyword evidence="5" id="KW-0997">Cell inner membrane</keyword>
<evidence type="ECO:0000256" key="9">
    <source>
        <dbReference type="ARBA" id="ARBA00023136"/>
    </source>
</evidence>
<keyword evidence="8" id="KW-1133">Transmembrane helix</keyword>
<dbReference type="GO" id="GO:0015031">
    <property type="term" value="P:protein transport"/>
    <property type="evidence" value="ECO:0007669"/>
    <property type="project" value="UniProtKB-KW"/>
</dbReference>
<comment type="subcellular location">
    <subcellularLocation>
        <location evidence="1">Cell inner membrane</location>
        <topology evidence="1">Single-pass membrane protein</topology>
        <orientation evidence="1">Periplasmic side</orientation>
    </subcellularLocation>
</comment>
<sequence length="150" mass="15960">MTENGETADIKVSHSTGSKALDEEAISCASKWRYRPAMQNGKPVAMRWSASAQWFLGDATSMPDTVPAKPAGPQTCSRPSDIPITPGTKTALALEIEEDGHVSMVYLEKSSGNSALDALAGKCAKTWHFQPATKDGAPTFSTLHVALPWG</sequence>
<dbReference type="InterPro" id="IPR037682">
    <property type="entry name" value="TonB_C"/>
</dbReference>
<name>A0A846N1H0_9PROT</name>
<proteinExistence type="inferred from homology"/>
<dbReference type="InterPro" id="IPR006260">
    <property type="entry name" value="TonB/TolA_C"/>
</dbReference>
<reference evidence="12 13" key="1">
    <citation type="submission" date="2020-03" db="EMBL/GenBank/DDBJ databases">
        <title>Genomic Encyclopedia of Type Strains, Phase IV (KMG-IV): sequencing the most valuable type-strain genomes for metagenomic binning, comparative biology and taxonomic classification.</title>
        <authorList>
            <person name="Goeker M."/>
        </authorList>
    </citation>
    <scope>NUCLEOTIDE SEQUENCE [LARGE SCALE GENOMIC DNA]</scope>
    <source>
        <strain evidence="12 13">DSM 19867</strain>
    </source>
</reference>
<evidence type="ECO:0000256" key="10">
    <source>
        <dbReference type="SAM" id="MobiDB-lite"/>
    </source>
</evidence>
<evidence type="ECO:0000256" key="5">
    <source>
        <dbReference type="ARBA" id="ARBA00022519"/>
    </source>
</evidence>
<dbReference type="PROSITE" id="PS52015">
    <property type="entry name" value="TONB_CTD"/>
    <property type="match status" value="1"/>
</dbReference>
<dbReference type="Pfam" id="PF03544">
    <property type="entry name" value="TonB_C"/>
    <property type="match status" value="2"/>
</dbReference>
<comment type="similarity">
    <text evidence="2">Belongs to the TonB family.</text>
</comment>
<dbReference type="GO" id="GO:0055085">
    <property type="term" value="P:transmembrane transport"/>
    <property type="evidence" value="ECO:0007669"/>
    <property type="project" value="InterPro"/>
</dbReference>
<organism evidence="12 13">
    <name type="scientific">Rhizomicrobium palustre</name>
    <dbReference type="NCBI Taxonomy" id="189966"/>
    <lineage>
        <taxon>Bacteria</taxon>
        <taxon>Pseudomonadati</taxon>
        <taxon>Pseudomonadota</taxon>
        <taxon>Alphaproteobacteria</taxon>
        <taxon>Micropepsales</taxon>
        <taxon>Micropepsaceae</taxon>
        <taxon>Rhizomicrobium</taxon>
    </lineage>
</organism>
<dbReference type="Gene3D" id="3.30.1150.10">
    <property type="match status" value="2"/>
</dbReference>
<dbReference type="AlphaFoldDB" id="A0A846N1H0"/>
<dbReference type="EMBL" id="JAASRM010000001">
    <property type="protein sequence ID" value="NIK89072.1"/>
    <property type="molecule type" value="Genomic_DNA"/>
</dbReference>
<keyword evidence="6" id="KW-0812">Transmembrane</keyword>
<dbReference type="SUPFAM" id="SSF74653">
    <property type="entry name" value="TolA/TonB C-terminal domain"/>
    <property type="match status" value="2"/>
</dbReference>
<evidence type="ECO:0000256" key="8">
    <source>
        <dbReference type="ARBA" id="ARBA00022989"/>
    </source>
</evidence>
<gene>
    <name evidence="12" type="ORF">FHS83_002390</name>
</gene>
<keyword evidence="9" id="KW-0472">Membrane</keyword>
<feature type="domain" description="TonB C-terminal" evidence="11">
    <location>
        <begin position="1"/>
        <end position="63"/>
    </location>
</feature>
<dbReference type="InterPro" id="IPR051045">
    <property type="entry name" value="TonB-dependent_transducer"/>
</dbReference>
<dbReference type="PANTHER" id="PTHR33446">
    <property type="entry name" value="PROTEIN TONB-RELATED"/>
    <property type="match status" value="1"/>
</dbReference>